<evidence type="ECO:0000256" key="1">
    <source>
        <dbReference type="ARBA" id="ARBA00000983"/>
    </source>
</evidence>
<dbReference type="PANTHER" id="PTHR15749:SF4">
    <property type="entry name" value="FANCONI-ASSOCIATED NUCLEASE 1"/>
    <property type="match status" value="1"/>
</dbReference>
<feature type="region of interest" description="Disordered" evidence="9">
    <location>
        <begin position="1"/>
        <end position="97"/>
    </location>
</feature>
<evidence type="ECO:0000256" key="2">
    <source>
        <dbReference type="ARBA" id="ARBA00005533"/>
    </source>
</evidence>
<evidence type="ECO:0000256" key="5">
    <source>
        <dbReference type="ARBA" id="ARBA00022801"/>
    </source>
</evidence>
<evidence type="ECO:0000259" key="10">
    <source>
        <dbReference type="SMART" id="SM00990"/>
    </source>
</evidence>
<reference evidence="11 12" key="1">
    <citation type="submission" date="2016-05" db="EMBL/GenBank/DDBJ databases">
        <title>A degradative enzymes factory behind the ericoid mycorrhizal symbiosis.</title>
        <authorList>
            <consortium name="DOE Joint Genome Institute"/>
            <person name="Martino E."/>
            <person name="Morin E."/>
            <person name="Grelet G."/>
            <person name="Kuo A."/>
            <person name="Kohler A."/>
            <person name="Daghino S."/>
            <person name="Barry K."/>
            <person name="Choi C."/>
            <person name="Cichocki N."/>
            <person name="Clum A."/>
            <person name="Copeland A."/>
            <person name="Hainaut M."/>
            <person name="Haridas S."/>
            <person name="Labutti K."/>
            <person name="Lindquist E."/>
            <person name="Lipzen A."/>
            <person name="Khouja H.-R."/>
            <person name="Murat C."/>
            <person name="Ohm R."/>
            <person name="Olson A."/>
            <person name="Spatafora J."/>
            <person name="Veneault-Fourrey C."/>
            <person name="Henrissat B."/>
            <person name="Grigoriev I."/>
            <person name="Martin F."/>
            <person name="Perotto S."/>
        </authorList>
    </citation>
    <scope>NUCLEOTIDE SEQUENCE [LARGE SCALE GENOMIC DNA]</scope>
    <source>
        <strain evidence="11 12">UAMH 7357</strain>
    </source>
</reference>
<comment type="function">
    <text evidence="8">Nuclease required for the repair of DNA interstrand cross-links (ICL). Acts as a 5'-3' exonuclease that anchors at a cut end of DNA and cleaves DNA successively at every third nucleotide, allowing to excise an ICL from one strand through flanking incisions.</text>
</comment>
<proteinExistence type="inferred from homology"/>
<dbReference type="AlphaFoldDB" id="A0A2J6QG33"/>
<dbReference type="PANTHER" id="PTHR15749">
    <property type="entry name" value="FANCONI-ASSOCIATED NUCLEASE 1"/>
    <property type="match status" value="1"/>
</dbReference>
<dbReference type="GO" id="GO:0004528">
    <property type="term" value="F:phosphodiesterase I activity"/>
    <property type="evidence" value="ECO:0007669"/>
    <property type="project" value="UniProtKB-EC"/>
</dbReference>
<dbReference type="GO" id="GO:0036297">
    <property type="term" value="P:interstrand cross-link repair"/>
    <property type="evidence" value="ECO:0007669"/>
    <property type="project" value="InterPro"/>
</dbReference>
<keyword evidence="5 8" id="KW-0378">Hydrolase</keyword>
<evidence type="ECO:0000256" key="8">
    <source>
        <dbReference type="RuleBase" id="RU365033"/>
    </source>
</evidence>
<dbReference type="CDD" id="cd22326">
    <property type="entry name" value="FAN1-like"/>
    <property type="match status" value="1"/>
</dbReference>
<dbReference type="Pfam" id="PF21315">
    <property type="entry name" value="FAN1_HTH"/>
    <property type="match status" value="1"/>
</dbReference>
<comment type="similarity">
    <text evidence="2 8">Belongs to the FAN1 family.</text>
</comment>
<dbReference type="GO" id="GO:0008409">
    <property type="term" value="F:5'-3' exonuclease activity"/>
    <property type="evidence" value="ECO:0007669"/>
    <property type="project" value="TreeGrafter"/>
</dbReference>
<organism evidence="11 12">
    <name type="scientific">Hyaloscypha hepaticicola</name>
    <dbReference type="NCBI Taxonomy" id="2082293"/>
    <lineage>
        <taxon>Eukaryota</taxon>
        <taxon>Fungi</taxon>
        <taxon>Dikarya</taxon>
        <taxon>Ascomycota</taxon>
        <taxon>Pezizomycotina</taxon>
        <taxon>Leotiomycetes</taxon>
        <taxon>Helotiales</taxon>
        <taxon>Hyaloscyphaceae</taxon>
        <taxon>Hyaloscypha</taxon>
    </lineage>
</organism>
<feature type="compositionally biased region" description="Acidic residues" evidence="9">
    <location>
        <begin position="73"/>
        <end position="82"/>
    </location>
</feature>
<feature type="region of interest" description="Disordered" evidence="9">
    <location>
        <begin position="313"/>
        <end position="335"/>
    </location>
</feature>
<keyword evidence="6 8" id="KW-0460">Magnesium</keyword>
<dbReference type="Proteomes" id="UP000235672">
    <property type="component" value="Unassembled WGS sequence"/>
</dbReference>
<feature type="domain" description="VRR-NUC" evidence="10">
    <location>
        <begin position="734"/>
        <end position="849"/>
    </location>
</feature>
<evidence type="ECO:0000313" key="11">
    <source>
        <dbReference type="EMBL" id="PMD25178.1"/>
    </source>
</evidence>
<dbReference type="EMBL" id="KZ613471">
    <property type="protein sequence ID" value="PMD25178.1"/>
    <property type="molecule type" value="Genomic_DNA"/>
</dbReference>
<sequence length="858" mass="98220">MPLRSRGATGHNAMLGRRVPHPASTKFHEDDIDIGPAAKRLKTLESTDGEDSRDVSSDENSFKSPAPFRDEIPDSEDDDSLEDDGKVTSNCPTELESALPPVKTDKEAIKEYEAMRATEDVPEDLKTRLSQRNWSKGKSSIYVDAFNFALETVLEDEAHLFDEKEVEIFNQWKGLDYEAQYLYVRLFLRKTSAWHRINRLGYYGDISDLPAAAKLLQTARQLPKSSAQVQSNPGELAPPEGTVLESDFRFADCSEGAITTLEEASSLLNLDELKAIAKEAKVQGKNKSELLKALRRMSRRQSGLGWVGLKRSDSEQTFTSESGENEEENDSMSDMNRDKHFVRKIMASTGSCIRLSLAALKLFERVHLVFYRSTEWTDKSLTTIILARISRRNFPEYIVSRSANIFPTRAELLEFEAALRTQFKVDNILEFNGNPGKSGLEEVLSIFEEVYPRWKVLLEEEQRKEDRVYESGEGAYLRRFSPAWVYTRIVHKGIHVLGRFKVYEREHKVTSELLNQQLFHAARRGGWYQRKALLEEHYMYTLQPPPGIANPEQQKRHWKRISLRTCEAGLQDKDCHMIYHYDLQKRIRKLEKSLKIPKREQHDFGHVFLTQPIEVTVKGIQIKKEYPPNKRRASAPGEERQRSTKTIWVDEAEGGGECSVEAMCLSDYRSRGFKGYHAEGGIIRTLFAYLFYDVLFVYIPNVFQTAYQTCPLDLHTDAFFPSRASEINHRLVEIANGSAADIIRAVNEREREKRTCIIGLNWDFELDDLLEIVSCFDGQALATVCKVMAQEYRVRGGGMPDLFLWDPVKKLVVFSEVKSENDRLSDTQRLWIHVLTGAGIRVELCNAVAREVRVVDAE</sequence>
<dbReference type="GO" id="GO:0005634">
    <property type="term" value="C:nucleus"/>
    <property type="evidence" value="ECO:0007669"/>
    <property type="project" value="UniProtKB-SubCell"/>
</dbReference>
<dbReference type="SMART" id="SM00990">
    <property type="entry name" value="VRR_NUC"/>
    <property type="match status" value="1"/>
</dbReference>
<dbReference type="Gene3D" id="3.40.1350.10">
    <property type="match status" value="1"/>
</dbReference>
<dbReference type="FunFam" id="3.40.1350.10:FF:000009">
    <property type="entry name" value="Fanconi-associated nuclease"/>
    <property type="match status" value="1"/>
</dbReference>
<comment type="catalytic activity">
    <reaction evidence="1 8">
        <text>Hydrolytically removes 5'-nucleotides successively from the 3'-hydroxy termini of 3'-hydroxy-terminated oligonucleotides.</text>
        <dbReference type="EC" id="3.1.4.1"/>
    </reaction>
</comment>
<dbReference type="EC" id="3.1.4.1" evidence="8"/>
<protein>
    <recommendedName>
        <fullName evidence="8">Fanconi-associated nuclease</fullName>
        <ecNumber evidence="8">3.1.4.1</ecNumber>
    </recommendedName>
</protein>
<evidence type="ECO:0000256" key="9">
    <source>
        <dbReference type="SAM" id="MobiDB-lite"/>
    </source>
</evidence>
<feature type="compositionally biased region" description="Basic and acidic residues" evidence="9">
    <location>
        <begin position="42"/>
        <end position="56"/>
    </location>
</feature>
<gene>
    <name evidence="11" type="ORF">NA56DRAFT_745782</name>
</gene>
<keyword evidence="8" id="KW-0539">Nucleus</keyword>
<dbReference type="STRING" id="1745343.A0A2J6QG33"/>
<dbReference type="InterPro" id="IPR033315">
    <property type="entry name" value="Fan1-like"/>
</dbReference>
<evidence type="ECO:0000256" key="3">
    <source>
        <dbReference type="ARBA" id="ARBA00022722"/>
    </source>
</evidence>
<evidence type="ECO:0000256" key="6">
    <source>
        <dbReference type="ARBA" id="ARBA00022842"/>
    </source>
</evidence>
<dbReference type="GO" id="GO:0046872">
    <property type="term" value="F:metal ion binding"/>
    <property type="evidence" value="ECO:0007669"/>
    <property type="project" value="UniProtKB-KW"/>
</dbReference>
<keyword evidence="8" id="KW-0227">DNA damage</keyword>
<dbReference type="InterPro" id="IPR049125">
    <property type="entry name" value="FAN1-like_WH"/>
</dbReference>
<dbReference type="Pfam" id="PF08774">
    <property type="entry name" value="VRR_NUC"/>
    <property type="match status" value="1"/>
</dbReference>
<keyword evidence="7 8" id="KW-0464">Manganese</keyword>
<dbReference type="InterPro" id="IPR049132">
    <property type="entry name" value="FAN1-like_euk"/>
</dbReference>
<evidence type="ECO:0000313" key="12">
    <source>
        <dbReference type="Proteomes" id="UP000235672"/>
    </source>
</evidence>
<dbReference type="InterPro" id="IPR049126">
    <property type="entry name" value="FAN1-like_TPR"/>
</dbReference>
<evidence type="ECO:0000256" key="7">
    <source>
        <dbReference type="ARBA" id="ARBA00023211"/>
    </source>
</evidence>
<comment type="subcellular location">
    <subcellularLocation>
        <location evidence="8">Nucleus</location>
    </subcellularLocation>
</comment>
<name>A0A2J6QG33_9HELO</name>
<comment type="cofactor">
    <cofactor evidence="8">
        <name>Mg(2+)</name>
        <dbReference type="ChEBI" id="CHEBI:18420"/>
    </cofactor>
    <cofactor evidence="8">
        <name>Mn(2+)</name>
        <dbReference type="ChEBI" id="CHEBI:29035"/>
    </cofactor>
</comment>
<dbReference type="OrthoDB" id="76364at2759"/>
<keyword evidence="12" id="KW-1185">Reference proteome</keyword>
<dbReference type="GO" id="GO:0017108">
    <property type="term" value="F:5'-flap endonuclease activity"/>
    <property type="evidence" value="ECO:0007669"/>
    <property type="project" value="TreeGrafter"/>
</dbReference>
<dbReference type="Pfam" id="PF21170">
    <property type="entry name" value="FAN1_TPR"/>
    <property type="match status" value="1"/>
</dbReference>
<dbReference type="InterPro" id="IPR011856">
    <property type="entry name" value="tRNA_endonuc-like_dom_sf"/>
</dbReference>
<dbReference type="InterPro" id="IPR014883">
    <property type="entry name" value="VRR_NUC"/>
</dbReference>
<keyword evidence="8" id="KW-0234">DNA repair</keyword>
<accession>A0A2J6QG33</accession>
<evidence type="ECO:0000256" key="4">
    <source>
        <dbReference type="ARBA" id="ARBA00022723"/>
    </source>
</evidence>
<keyword evidence="3 8" id="KW-0540">Nuclease</keyword>
<dbReference type="GO" id="GO:0070336">
    <property type="term" value="F:flap-structured DNA binding"/>
    <property type="evidence" value="ECO:0007669"/>
    <property type="project" value="TreeGrafter"/>
</dbReference>
<keyword evidence="4 8" id="KW-0479">Metal-binding</keyword>